<organism evidence="1">
    <name type="scientific">Haemonchus placei</name>
    <name type="common">Barber's pole worm</name>
    <dbReference type="NCBI Taxonomy" id="6290"/>
    <lineage>
        <taxon>Eukaryota</taxon>
        <taxon>Metazoa</taxon>
        <taxon>Ecdysozoa</taxon>
        <taxon>Nematoda</taxon>
        <taxon>Chromadorea</taxon>
        <taxon>Rhabditida</taxon>
        <taxon>Rhabditina</taxon>
        <taxon>Rhabditomorpha</taxon>
        <taxon>Strongyloidea</taxon>
        <taxon>Trichostrongylidae</taxon>
        <taxon>Haemonchus</taxon>
    </lineage>
</organism>
<sequence length="55" mass="6254">LETPILTILPKLFCSIQLSKNRLNSFANHWLSFPDGSSNGSRFTMTVPIIKILHR</sequence>
<name>A0A0N4WRR1_HAEPC</name>
<proteinExistence type="predicted"/>
<protein>
    <submittedName>
        <fullName evidence="1">Ovule protein</fullName>
    </submittedName>
</protein>
<evidence type="ECO:0000313" key="1">
    <source>
        <dbReference type="WBParaSite" id="HPLM_0001418801-mRNA-1"/>
    </source>
</evidence>
<reference evidence="1" key="1">
    <citation type="submission" date="2017-02" db="UniProtKB">
        <authorList>
            <consortium name="WormBaseParasite"/>
        </authorList>
    </citation>
    <scope>IDENTIFICATION</scope>
</reference>
<dbReference type="WBParaSite" id="HPLM_0001418801-mRNA-1">
    <property type="protein sequence ID" value="HPLM_0001418801-mRNA-1"/>
    <property type="gene ID" value="HPLM_0001418801"/>
</dbReference>
<dbReference type="AlphaFoldDB" id="A0A0N4WRR1"/>
<accession>A0A0N4WRR1</accession>